<dbReference type="GeneID" id="75105292"/>
<feature type="compositionally biased region" description="Basic and acidic residues" evidence="1">
    <location>
        <begin position="63"/>
        <end position="80"/>
    </location>
</feature>
<feature type="domain" description="Lipoprotein-associated type-17" evidence="2">
    <location>
        <begin position="13"/>
        <end position="57"/>
    </location>
</feature>
<evidence type="ECO:0000313" key="3">
    <source>
        <dbReference type="EMBL" id="UTO25678.1"/>
    </source>
</evidence>
<dbReference type="InterPro" id="IPR007326">
    <property type="entry name" value="Lipoprotein-assoc_dom"/>
</dbReference>
<accession>A0A063YB84</accession>
<dbReference type="Proteomes" id="UP001059349">
    <property type="component" value="Chromosome"/>
</dbReference>
<proteinExistence type="predicted"/>
<keyword evidence="3" id="KW-0449">Lipoprotein</keyword>
<dbReference type="RefSeq" id="WP_036441085.1">
    <property type="nucleotide sequence ID" value="NZ_CP101127.1"/>
</dbReference>
<evidence type="ECO:0000259" key="2">
    <source>
        <dbReference type="Pfam" id="PF04200"/>
    </source>
</evidence>
<evidence type="ECO:0000256" key="1">
    <source>
        <dbReference type="SAM" id="MobiDB-lite"/>
    </source>
</evidence>
<dbReference type="AlphaFoldDB" id="A0A063YB84"/>
<dbReference type="EMBL" id="CP101127">
    <property type="protein sequence ID" value="UTO25678.1"/>
    <property type="molecule type" value="Genomic_DNA"/>
</dbReference>
<feature type="region of interest" description="Disordered" evidence="1">
    <location>
        <begin position="55"/>
        <end position="80"/>
    </location>
</feature>
<protein>
    <submittedName>
        <fullName evidence="3">Lipoprotein 17-related variable surface protein</fullName>
    </submittedName>
</protein>
<gene>
    <name evidence="3" type="ORF">NMG93_02225</name>
</gene>
<organism evidence="3 4">
    <name type="scientific">Metamycoplasma hyosynoviae</name>
    <dbReference type="NCBI Taxonomy" id="29559"/>
    <lineage>
        <taxon>Bacteria</taxon>
        <taxon>Bacillati</taxon>
        <taxon>Mycoplasmatota</taxon>
        <taxon>Mycoplasmoidales</taxon>
        <taxon>Metamycoplasmataceae</taxon>
        <taxon>Metamycoplasma</taxon>
    </lineage>
</organism>
<name>A0A063YB84_9BACT</name>
<reference evidence="3" key="1">
    <citation type="submission" date="2022-07" db="EMBL/GenBank/DDBJ databases">
        <title>Complete genome of Mycoplasma hyosynoviae B1.</title>
        <authorList>
            <person name="Spergser J."/>
        </authorList>
    </citation>
    <scope>NUCLEOTIDE SEQUENCE</scope>
    <source>
        <strain evidence="3">B1</strain>
    </source>
</reference>
<evidence type="ECO:0000313" key="4">
    <source>
        <dbReference type="Proteomes" id="UP001059349"/>
    </source>
</evidence>
<dbReference type="Pfam" id="PF04200">
    <property type="entry name" value="Lipoprotein_17"/>
    <property type="match status" value="1"/>
</dbReference>
<sequence>MSAGPMKLRTFWSEYSDIKVQFNLREQNDEKGTCILDVKFTKDNETIIKTETITGFKLPEPPKPPEPKDPWDRFFPKENE</sequence>